<sequence length="132" mass="13909">MGMSANETPVTPAWARPLAALVCGIQGVVLLGFCAFYLYELVIGEGDDAARVVMSIALMALTGVALLAMARAWRSGGTWPRTPTILWNLLMLPVAWSMHGGGFWGAWPLAVAAILAIVAALMSGRHESDAVV</sequence>
<keyword evidence="1" id="KW-1133">Transmembrane helix</keyword>
<gene>
    <name evidence="2" type="ORF">BN10_30001</name>
</gene>
<name>N0DYU4_9MICO</name>
<dbReference type="AlphaFoldDB" id="N0DYU4"/>
<comment type="caution">
    <text evidence="2">The sequence shown here is derived from an EMBL/GenBank/DDBJ whole genome shotgun (WGS) entry which is preliminary data.</text>
</comment>
<dbReference type="EMBL" id="CAIZ01000097">
    <property type="protein sequence ID" value="CCH69642.1"/>
    <property type="molecule type" value="Genomic_DNA"/>
</dbReference>
<feature type="transmembrane region" description="Helical" evidence="1">
    <location>
        <begin position="104"/>
        <end position="122"/>
    </location>
</feature>
<keyword evidence="1" id="KW-0472">Membrane</keyword>
<dbReference type="HOGENOM" id="CLU_1916070_0_0_11"/>
<dbReference type="Proteomes" id="UP000013167">
    <property type="component" value="Unassembled WGS sequence"/>
</dbReference>
<feature type="transmembrane region" description="Helical" evidence="1">
    <location>
        <begin position="51"/>
        <end position="70"/>
    </location>
</feature>
<keyword evidence="1" id="KW-0812">Transmembrane</keyword>
<protein>
    <recommendedName>
        <fullName evidence="4">Integral membrane protein</fullName>
    </recommendedName>
</protein>
<evidence type="ECO:0000313" key="3">
    <source>
        <dbReference type="Proteomes" id="UP000013167"/>
    </source>
</evidence>
<evidence type="ECO:0000313" key="2">
    <source>
        <dbReference type="EMBL" id="CCH69642.1"/>
    </source>
</evidence>
<accession>N0DYU4</accession>
<dbReference type="eggNOG" id="ENOG5033KSC">
    <property type="taxonomic scope" value="Bacteria"/>
</dbReference>
<evidence type="ECO:0000256" key="1">
    <source>
        <dbReference type="SAM" id="Phobius"/>
    </source>
</evidence>
<proteinExistence type="predicted"/>
<organism evidence="2 3">
    <name type="scientific">Phycicoccus elongatus Lp2</name>
    <dbReference type="NCBI Taxonomy" id="1193181"/>
    <lineage>
        <taxon>Bacteria</taxon>
        <taxon>Bacillati</taxon>
        <taxon>Actinomycetota</taxon>
        <taxon>Actinomycetes</taxon>
        <taxon>Micrococcales</taxon>
        <taxon>Intrasporangiaceae</taxon>
        <taxon>Phycicoccus</taxon>
    </lineage>
</organism>
<keyword evidence="3" id="KW-1185">Reference proteome</keyword>
<reference evidence="2 3" key="1">
    <citation type="journal article" date="2013" name="ISME J.">
        <title>A metabolic model for members of the genus Tetrasphaera involved in enhanced biological phosphorus removal.</title>
        <authorList>
            <person name="Kristiansen R."/>
            <person name="Nguyen H.T.T."/>
            <person name="Saunders A.M."/>
            <person name="Nielsen J.L."/>
            <person name="Wimmer R."/>
            <person name="Le V.Q."/>
            <person name="McIlroy S.J."/>
            <person name="Petrovski S."/>
            <person name="Seviour R.J."/>
            <person name="Calteau A."/>
            <person name="Nielsen K.L."/>
            <person name="Nielsen P.H."/>
        </authorList>
    </citation>
    <scope>NUCLEOTIDE SEQUENCE [LARGE SCALE GENOMIC DNA]</scope>
    <source>
        <strain evidence="2 3">Lp2</strain>
    </source>
</reference>
<dbReference type="STRING" id="1193181.BN10_30001"/>
<evidence type="ECO:0008006" key="4">
    <source>
        <dbReference type="Google" id="ProtNLM"/>
    </source>
</evidence>
<feature type="transmembrane region" description="Helical" evidence="1">
    <location>
        <begin position="18"/>
        <end position="39"/>
    </location>
</feature>